<protein>
    <submittedName>
        <fullName evidence="2">Uncharacterized protein</fullName>
    </submittedName>
</protein>
<accession>A0A411YDS2</accession>
<dbReference type="RefSeq" id="WP_131154370.1">
    <property type="nucleotide sequence ID" value="NZ_CP036402.1"/>
</dbReference>
<reference evidence="2 3" key="1">
    <citation type="submission" date="2019-01" db="EMBL/GenBank/DDBJ databases">
        <title>Egibacter rhizosphaerae EGI 80759T.</title>
        <authorList>
            <person name="Chen D.-D."/>
            <person name="Tian Y."/>
            <person name="Jiao J.-Y."/>
            <person name="Zhang X.-T."/>
            <person name="Zhang Y.-G."/>
            <person name="Zhang Y."/>
            <person name="Xiao M."/>
            <person name="Shu W.-S."/>
            <person name="Li W.-J."/>
        </authorList>
    </citation>
    <scope>NUCLEOTIDE SEQUENCE [LARGE SCALE GENOMIC DNA]</scope>
    <source>
        <strain evidence="2 3">EGI 80759</strain>
    </source>
</reference>
<organism evidence="2 3">
    <name type="scientific">Egibacter rhizosphaerae</name>
    <dbReference type="NCBI Taxonomy" id="1670831"/>
    <lineage>
        <taxon>Bacteria</taxon>
        <taxon>Bacillati</taxon>
        <taxon>Actinomycetota</taxon>
        <taxon>Nitriliruptoria</taxon>
        <taxon>Egibacterales</taxon>
        <taxon>Egibacteraceae</taxon>
        <taxon>Egibacter</taxon>
    </lineage>
</organism>
<dbReference type="EMBL" id="CP036402">
    <property type="protein sequence ID" value="QBI19373.1"/>
    <property type="molecule type" value="Genomic_DNA"/>
</dbReference>
<sequence>MSGEPRAIVREDASGNWRVWCFPPTGCGHLTGGFPDWKTADARRRQHDDECPVRKRQRGYTGQLDTDELLDVAREHADKAFRARDAYYAACAERDEFVRIAVDQHGVAVDRIAGLCGTGRDAANRWLARGRQRHEEDADESASAQASEPAVDGGDPSVPDEAAGGEPSGGPDSAVGA</sequence>
<dbReference type="KEGG" id="erz:ER308_07310"/>
<evidence type="ECO:0000313" key="3">
    <source>
        <dbReference type="Proteomes" id="UP000291469"/>
    </source>
</evidence>
<dbReference type="Proteomes" id="UP000291469">
    <property type="component" value="Chromosome"/>
</dbReference>
<evidence type="ECO:0000313" key="2">
    <source>
        <dbReference type="EMBL" id="QBI19373.1"/>
    </source>
</evidence>
<name>A0A411YDS2_9ACTN</name>
<keyword evidence="3" id="KW-1185">Reference proteome</keyword>
<proteinExistence type="predicted"/>
<dbReference type="AlphaFoldDB" id="A0A411YDS2"/>
<feature type="region of interest" description="Disordered" evidence="1">
    <location>
        <begin position="129"/>
        <end position="177"/>
    </location>
</feature>
<gene>
    <name evidence="2" type="ORF">ER308_07310</name>
</gene>
<evidence type="ECO:0000256" key="1">
    <source>
        <dbReference type="SAM" id="MobiDB-lite"/>
    </source>
</evidence>